<dbReference type="EMBL" id="KQ425220">
    <property type="protein sequence ID" value="KOF69718.1"/>
    <property type="molecule type" value="Genomic_DNA"/>
</dbReference>
<organism evidence="2">
    <name type="scientific">Octopus bimaculoides</name>
    <name type="common">California two-spotted octopus</name>
    <dbReference type="NCBI Taxonomy" id="37653"/>
    <lineage>
        <taxon>Eukaryota</taxon>
        <taxon>Metazoa</taxon>
        <taxon>Spiralia</taxon>
        <taxon>Lophotrochozoa</taxon>
        <taxon>Mollusca</taxon>
        <taxon>Cephalopoda</taxon>
        <taxon>Coleoidea</taxon>
        <taxon>Octopodiformes</taxon>
        <taxon>Octopoda</taxon>
        <taxon>Incirrata</taxon>
        <taxon>Octopodidae</taxon>
        <taxon>Octopus</taxon>
    </lineage>
</organism>
<reference evidence="2" key="1">
    <citation type="submission" date="2015-07" db="EMBL/GenBank/DDBJ databases">
        <title>MeaNS - Measles Nucleotide Surveillance Program.</title>
        <authorList>
            <person name="Tran T."/>
            <person name="Druce J."/>
        </authorList>
    </citation>
    <scope>NUCLEOTIDE SEQUENCE</scope>
    <source>
        <strain evidence="2">UCB-OBI-ISO-001</strain>
        <tissue evidence="2">Gonad</tissue>
    </source>
</reference>
<evidence type="ECO:0000256" key="1">
    <source>
        <dbReference type="SAM" id="Phobius"/>
    </source>
</evidence>
<sequence>MINKRGMRTEPWWTPTSTQNSLLYSFPTLTLLAASLYMARTALTKYKHAHTHIHTSLSLSLFIYTHINP</sequence>
<feature type="transmembrane region" description="Helical" evidence="1">
    <location>
        <begin position="22"/>
        <end position="39"/>
    </location>
</feature>
<dbReference type="AlphaFoldDB" id="A0A0L8FYH2"/>
<evidence type="ECO:0000313" key="2">
    <source>
        <dbReference type="EMBL" id="KOF69718.1"/>
    </source>
</evidence>
<keyword evidence="1" id="KW-1133">Transmembrane helix</keyword>
<gene>
    <name evidence="2" type="ORF">OCBIM_22004161mg</name>
</gene>
<name>A0A0L8FYH2_OCTBM</name>
<accession>A0A0L8FYH2</accession>
<proteinExistence type="predicted"/>
<keyword evidence="1" id="KW-0472">Membrane</keyword>
<protein>
    <submittedName>
        <fullName evidence="2">Uncharacterized protein</fullName>
    </submittedName>
</protein>
<keyword evidence="1" id="KW-0812">Transmembrane</keyword>